<organism evidence="2">
    <name type="scientific">Solanum chilense</name>
    <name type="common">Tomato</name>
    <name type="synonym">Lycopersicon chilense</name>
    <dbReference type="NCBI Taxonomy" id="4083"/>
    <lineage>
        <taxon>Eukaryota</taxon>
        <taxon>Viridiplantae</taxon>
        <taxon>Streptophyta</taxon>
        <taxon>Embryophyta</taxon>
        <taxon>Tracheophyta</taxon>
        <taxon>Spermatophyta</taxon>
        <taxon>Magnoliopsida</taxon>
        <taxon>eudicotyledons</taxon>
        <taxon>Gunneridae</taxon>
        <taxon>Pentapetalae</taxon>
        <taxon>asterids</taxon>
        <taxon>lamiids</taxon>
        <taxon>Solanales</taxon>
        <taxon>Solanaceae</taxon>
        <taxon>Solanoideae</taxon>
        <taxon>Solaneae</taxon>
        <taxon>Solanum</taxon>
        <taxon>Solanum subgen. Lycopersicon</taxon>
    </lineage>
</organism>
<dbReference type="PANTHER" id="PTHR37695">
    <property type="entry name" value="RECOMBINATION INITIATION DEFECTS 3-RELATED"/>
    <property type="match status" value="1"/>
</dbReference>
<comment type="caution">
    <text evidence="2">The sequence shown here is derived from an EMBL/GenBank/DDBJ whole genome shotgun (WGS) entry which is preliminary data.</text>
</comment>
<reference evidence="2" key="1">
    <citation type="submission" date="2019-05" db="EMBL/GenBank/DDBJ databases">
        <title>The de novo reference genome and transcriptome assemblies of the wild tomato species Solanum chilense.</title>
        <authorList>
            <person name="Stam R."/>
            <person name="Nosenko T."/>
            <person name="Hoerger A.C."/>
            <person name="Stephan W."/>
            <person name="Seidel M.A."/>
            <person name="Kuhn J.M.M."/>
            <person name="Haberer G."/>
            <person name="Tellier A."/>
        </authorList>
    </citation>
    <scope>NUCLEOTIDE SEQUENCE</scope>
    <source>
        <tissue evidence="2">Mature leaves</tissue>
    </source>
</reference>
<dbReference type="PANTHER" id="PTHR37695:SF1">
    <property type="entry name" value="RECOMBINATION INITIATION DEFECTS 3-RELATED"/>
    <property type="match status" value="1"/>
</dbReference>
<sequence>MKLKMNKASDLSSISVLPPHRRRPSVVPSAAESSVFGKSQPSQVRSQQQSQQSFSQGFSSQQAVYSQLSQSSLDDFVPNEQRLGSQERENSAKRMSCLPHINYTREETQMQLSKPSTNYLRKWSVPESKYQIEELEHKIGMVETLLSRQGMILDSIQSDIMQVNRGTKEMLMEMESLRPKLVSHDELLQLMNKDREDLKASLEGTFKSMFEELRENKYQENIRDLSSLLRAMPNKLEMCILQLQTDLSKTLAKEIQIIAPRPDFHGQKHETAPVDPPKGINDCIPPREVKLLKKDQKTTMPPKIEMGSWTTVKINQTCMKQKIPIRSHTQNEAFQQKIPIRSHTQNEAFQQTIPIRSHTQNEAFQQKIPIRSHTQNGAFQQERGCRITIESDEDIDAGFSCLLEENGTGIYPLDDAKEESARILRKARRRKRKHFNTIIID</sequence>
<evidence type="ECO:0000313" key="2">
    <source>
        <dbReference type="EMBL" id="TMW98052.1"/>
    </source>
</evidence>
<dbReference type="EMBL" id="RXGB01001643">
    <property type="protein sequence ID" value="TMW98052.1"/>
    <property type="molecule type" value="Genomic_DNA"/>
</dbReference>
<dbReference type="GO" id="GO:0042138">
    <property type="term" value="P:meiotic DNA double-strand break formation"/>
    <property type="evidence" value="ECO:0007669"/>
    <property type="project" value="TreeGrafter"/>
</dbReference>
<dbReference type="InterPro" id="IPR034546">
    <property type="entry name" value="PAIR1"/>
</dbReference>
<feature type="region of interest" description="Disordered" evidence="1">
    <location>
        <begin position="1"/>
        <end position="58"/>
    </location>
</feature>
<accession>A0A6N2BRD5</accession>
<name>A0A6N2BRD5_SOLCI</name>
<evidence type="ECO:0000256" key="1">
    <source>
        <dbReference type="SAM" id="MobiDB-lite"/>
    </source>
</evidence>
<evidence type="ECO:0008006" key="3">
    <source>
        <dbReference type="Google" id="ProtNLM"/>
    </source>
</evidence>
<dbReference type="GO" id="GO:0009556">
    <property type="term" value="P:microsporogenesis"/>
    <property type="evidence" value="ECO:0007669"/>
    <property type="project" value="TreeGrafter"/>
</dbReference>
<dbReference type="AlphaFoldDB" id="A0A6N2BRD5"/>
<dbReference type="GO" id="GO:0070192">
    <property type="term" value="P:chromosome organization involved in meiotic cell cycle"/>
    <property type="evidence" value="ECO:0007669"/>
    <property type="project" value="InterPro"/>
</dbReference>
<gene>
    <name evidence="2" type="ORF">EJD97_004555</name>
</gene>
<dbReference type="GO" id="GO:0005634">
    <property type="term" value="C:nucleus"/>
    <property type="evidence" value="ECO:0007669"/>
    <property type="project" value="TreeGrafter"/>
</dbReference>
<feature type="compositionally biased region" description="Low complexity" evidence="1">
    <location>
        <begin position="25"/>
        <end position="58"/>
    </location>
</feature>
<protein>
    <recommendedName>
        <fullName evidence="3">Protein PAIR1</fullName>
    </recommendedName>
</protein>
<dbReference type="GO" id="GO:0009553">
    <property type="term" value="P:embryo sac development"/>
    <property type="evidence" value="ECO:0007669"/>
    <property type="project" value="TreeGrafter"/>
</dbReference>
<proteinExistence type="predicted"/>